<evidence type="ECO:0000259" key="18">
    <source>
        <dbReference type="PROSITE" id="PS51099"/>
    </source>
</evidence>
<feature type="transmembrane region" description="Helical" evidence="17">
    <location>
        <begin position="20"/>
        <end position="44"/>
    </location>
</feature>
<organism evidence="20 21">
    <name type="scientific">Staphylococcus simulans UMC-CNS-990</name>
    <dbReference type="NCBI Taxonomy" id="1405498"/>
    <lineage>
        <taxon>Bacteria</taxon>
        <taxon>Bacillati</taxon>
        <taxon>Bacillota</taxon>
        <taxon>Bacilli</taxon>
        <taxon>Bacillales</taxon>
        <taxon>Staphylococcaceae</taxon>
        <taxon>Staphylococcus</taxon>
    </lineage>
</organism>
<keyword evidence="7" id="KW-1003">Cell membrane</keyword>
<dbReference type="InterPro" id="IPR036095">
    <property type="entry name" value="PTS_EIIB-like_sf"/>
</dbReference>
<dbReference type="InterPro" id="IPR004718">
    <property type="entry name" value="PTS_IIC_mtl"/>
</dbReference>
<feature type="transmembrane region" description="Helical" evidence="17">
    <location>
        <begin position="56"/>
        <end position="77"/>
    </location>
</feature>
<keyword evidence="14 17" id="KW-0472">Membrane</keyword>
<dbReference type="InterPro" id="IPR013011">
    <property type="entry name" value="PTS_EIIB_2"/>
</dbReference>
<dbReference type="EMBL" id="AXDY01000019">
    <property type="protein sequence ID" value="ERS92210.1"/>
    <property type="molecule type" value="Genomic_DNA"/>
</dbReference>
<dbReference type="SUPFAM" id="SSF52794">
    <property type="entry name" value="PTS system IIB component-like"/>
    <property type="match status" value="2"/>
</dbReference>
<evidence type="ECO:0000313" key="20">
    <source>
        <dbReference type="EMBL" id="ERS92210.1"/>
    </source>
</evidence>
<keyword evidence="12 17" id="KW-0812">Transmembrane</keyword>
<evidence type="ECO:0000256" key="3">
    <source>
        <dbReference type="ARBA" id="ARBA00004651"/>
    </source>
</evidence>
<dbReference type="PANTHER" id="PTHR30181">
    <property type="entry name" value="MANNITOL PERMEASE IIC COMPONENT"/>
    <property type="match status" value="1"/>
</dbReference>
<sequence>MSNSQENKGIGRKVQAFGSFLSSMIMPNIGAFIAWGFIAAIFIDNGWLPNKDLAELAGPMITYLIPLLIAFSGGRLIHDLRGGIIAATATMGVIVALPDTPMLLGAMIMGPLVGWLMKKTDEFIQPRTPQGFEMLFNNFSAGILGFIMTIFGFKILAPIMKLIMHLLSVGVEALVHAHLLPLVSIIVEPAKIVFLNNAINHGVFTPLGADQASHVGQSILYTIESNPGPGIGVLLAYMIFGKGTAKATSYGAGIIQFFGGIHEIYFPYVLMRPFLFVAVILGGMTGVATYSLLDFGFKTPASPGSIIVYIINAPKGEFLSMIIGVLLAALVSFVVSALILKFTKDPKQDLADATAKMEATKGKKSSVASKLSGNTESKSNEQTQAASTSQVDGDALLDKYNTEDVDAHNYNNVQHVIFACDAGMGSSAMGASMLRNKFKKAGLENIEVTNTAINQLPSDAELVITQKKLTDRAIKQVPDAIHISVENFLNSPKYEELINNLKEDQNGSTTTASTTNSQENLTEQYNTEDVDAHNYDNINHVIFACDAGMGSSAMGASMLRNKFKKAGLDHIKVTNTAINQLPSDAQLVITQNKLTDRAIKQAPNAVHISVDNFLNSPKYEELINNLKEDQQ</sequence>
<dbReference type="Proteomes" id="UP000017131">
    <property type="component" value="Unassembled WGS sequence"/>
</dbReference>
<dbReference type="InterPro" id="IPR003352">
    <property type="entry name" value="PTS_EIIC"/>
</dbReference>
<keyword evidence="10" id="KW-0808">Transferase</keyword>
<feature type="domain" description="PTS EIIB type-2" evidence="18">
    <location>
        <begin position="414"/>
        <end position="509"/>
    </location>
</feature>
<feature type="domain" description="PTS EIIC type-2" evidence="19">
    <location>
        <begin position="17"/>
        <end position="349"/>
    </location>
</feature>
<name>A0ABP2YRW5_STASI</name>
<feature type="domain" description="PTS EIIB type-2" evidence="18">
    <location>
        <begin position="539"/>
        <end position="631"/>
    </location>
</feature>
<keyword evidence="9" id="KW-0762">Sugar transport</keyword>
<evidence type="ECO:0000256" key="6">
    <source>
        <dbReference type="ARBA" id="ARBA00022448"/>
    </source>
</evidence>
<proteinExistence type="predicted"/>
<evidence type="ECO:0000256" key="9">
    <source>
        <dbReference type="ARBA" id="ARBA00022597"/>
    </source>
</evidence>
<feature type="transmembrane region" description="Helical" evidence="17">
    <location>
        <begin position="84"/>
        <end position="115"/>
    </location>
</feature>
<evidence type="ECO:0000256" key="11">
    <source>
        <dbReference type="ARBA" id="ARBA00022683"/>
    </source>
</evidence>
<evidence type="ECO:0000256" key="17">
    <source>
        <dbReference type="SAM" id="Phobius"/>
    </source>
</evidence>
<dbReference type="Pfam" id="PF02302">
    <property type="entry name" value="PTS_IIB"/>
    <property type="match status" value="2"/>
</dbReference>
<dbReference type="PROSITE" id="PS51104">
    <property type="entry name" value="PTS_EIIC_TYPE_2"/>
    <property type="match status" value="1"/>
</dbReference>
<comment type="catalytic activity">
    <reaction evidence="1">
        <text>D-mannitol(out) + N(pros)-phospho-L-histidyl-[protein] = D-mannitol 1-phosphate(in) + L-histidyl-[protein]</text>
        <dbReference type="Rhea" id="RHEA:33363"/>
        <dbReference type="Rhea" id="RHEA-COMP:9745"/>
        <dbReference type="Rhea" id="RHEA-COMP:9746"/>
        <dbReference type="ChEBI" id="CHEBI:16899"/>
        <dbReference type="ChEBI" id="CHEBI:29979"/>
        <dbReference type="ChEBI" id="CHEBI:61381"/>
        <dbReference type="ChEBI" id="CHEBI:64837"/>
        <dbReference type="EC" id="2.7.1.197"/>
    </reaction>
</comment>
<evidence type="ECO:0000256" key="5">
    <source>
        <dbReference type="ARBA" id="ARBA00021825"/>
    </source>
</evidence>
<evidence type="ECO:0000256" key="8">
    <source>
        <dbReference type="ARBA" id="ARBA00022553"/>
    </source>
</evidence>
<comment type="caution">
    <text evidence="20">The sequence shown here is derived from an EMBL/GenBank/DDBJ whole genome shotgun (WGS) entry which is preliminary data.</text>
</comment>
<keyword evidence="6" id="KW-0813">Transport</keyword>
<dbReference type="EC" id="2.7.1.197" evidence="4"/>
<reference evidence="20 21" key="1">
    <citation type="journal article" date="2013" name="Genome Announc.">
        <title>Draft Genome Sequence of Staphylococcus simulans UMC-CNS-990, Isolated from a Case of Chronic Bovine Mastitis.</title>
        <authorList>
            <person name="Calcutt M.J."/>
            <person name="Foecking M.F."/>
            <person name="Hsieh H.Y."/>
            <person name="Perry J."/>
            <person name="Stewart G.C."/>
            <person name="Middleton J.R."/>
        </authorList>
    </citation>
    <scope>NUCLEOTIDE SEQUENCE [LARGE SCALE GENOMIC DNA]</scope>
    <source>
        <strain evidence="20 21">UMC-CNS-990</strain>
    </source>
</reference>
<feature type="transmembrane region" description="Helical" evidence="17">
    <location>
        <begin position="318"/>
        <end position="340"/>
    </location>
</feature>
<evidence type="ECO:0000256" key="7">
    <source>
        <dbReference type="ARBA" id="ARBA00022475"/>
    </source>
</evidence>
<evidence type="ECO:0000256" key="12">
    <source>
        <dbReference type="ARBA" id="ARBA00022692"/>
    </source>
</evidence>
<evidence type="ECO:0000256" key="16">
    <source>
        <dbReference type="SAM" id="MobiDB-lite"/>
    </source>
</evidence>
<dbReference type="PANTHER" id="PTHR30181:SF2">
    <property type="entry name" value="PTS SYSTEM MANNITOL-SPECIFIC EIICBA COMPONENT"/>
    <property type="match status" value="1"/>
</dbReference>
<feature type="region of interest" description="Disordered" evidence="16">
    <location>
        <begin position="364"/>
        <end position="390"/>
    </location>
</feature>
<feature type="transmembrane region" description="Helical" evidence="17">
    <location>
        <begin position="274"/>
        <end position="293"/>
    </location>
</feature>
<evidence type="ECO:0000256" key="2">
    <source>
        <dbReference type="ARBA" id="ARBA00002434"/>
    </source>
</evidence>
<comment type="subcellular location">
    <subcellularLocation>
        <location evidence="3">Cell membrane</location>
        <topology evidence="3">Multi-pass membrane protein</topology>
    </subcellularLocation>
</comment>
<keyword evidence="11" id="KW-0598">Phosphotransferase system</keyword>
<dbReference type="Pfam" id="PF02378">
    <property type="entry name" value="PTS_EIIC"/>
    <property type="match status" value="1"/>
</dbReference>
<evidence type="ECO:0000256" key="15">
    <source>
        <dbReference type="ARBA" id="ARBA00033349"/>
    </source>
</evidence>
<dbReference type="CDD" id="cd05567">
    <property type="entry name" value="PTS_IIB_mannitol"/>
    <property type="match status" value="2"/>
</dbReference>
<evidence type="ECO:0000259" key="19">
    <source>
        <dbReference type="PROSITE" id="PS51104"/>
    </source>
</evidence>
<evidence type="ECO:0000256" key="13">
    <source>
        <dbReference type="ARBA" id="ARBA00022989"/>
    </source>
</evidence>
<keyword evidence="13 17" id="KW-1133">Transmembrane helix</keyword>
<feature type="compositionally biased region" description="Polar residues" evidence="16">
    <location>
        <begin position="366"/>
        <end position="390"/>
    </location>
</feature>
<protein>
    <recommendedName>
        <fullName evidence="5">PTS system mannitol-specific EIICB component</fullName>
        <ecNumber evidence="4">2.7.1.197</ecNumber>
    </recommendedName>
    <alternativeName>
        <fullName evidence="15">EIICB-Mtl</fullName>
    </alternativeName>
</protein>
<gene>
    <name evidence="20" type="ORF">SSIM_13520</name>
</gene>
<evidence type="ECO:0000256" key="10">
    <source>
        <dbReference type="ARBA" id="ARBA00022679"/>
    </source>
</evidence>
<keyword evidence="8" id="KW-0597">Phosphoprotein</keyword>
<dbReference type="NCBIfam" id="TIGR00851">
    <property type="entry name" value="mtlA"/>
    <property type="match status" value="1"/>
</dbReference>
<dbReference type="InterPro" id="IPR029503">
    <property type="entry name" value="PTS_EIIB_mannitol"/>
</dbReference>
<dbReference type="InterPro" id="IPR003501">
    <property type="entry name" value="PTS_EIIB_2/3"/>
</dbReference>
<accession>A0ABP2YRW5</accession>
<comment type="function">
    <text evidence="2">The phosphoenolpyruvate-dependent sugar phosphotransferase system (sugar PTS), a major carbohydrate active transport system, catalyzes the phosphorylation of incoming sugar substrates concomitantly with their translocation across the cell membrane. The enzyme II CmtAB PTS system is involved in D-mannitol transport.</text>
</comment>
<dbReference type="InterPro" id="IPR013014">
    <property type="entry name" value="PTS_EIIC_2"/>
</dbReference>
<dbReference type="PROSITE" id="PS51099">
    <property type="entry name" value="PTS_EIIB_TYPE_2"/>
    <property type="match status" value="2"/>
</dbReference>
<dbReference type="InterPro" id="IPR050893">
    <property type="entry name" value="Sugar_PTS"/>
</dbReference>
<dbReference type="Gene3D" id="3.40.50.2300">
    <property type="match status" value="2"/>
</dbReference>
<feature type="transmembrane region" description="Helical" evidence="17">
    <location>
        <begin position="135"/>
        <end position="157"/>
    </location>
</feature>
<keyword evidence="21" id="KW-1185">Reference proteome</keyword>
<evidence type="ECO:0000256" key="4">
    <source>
        <dbReference type="ARBA" id="ARBA00011909"/>
    </source>
</evidence>
<evidence type="ECO:0000256" key="1">
    <source>
        <dbReference type="ARBA" id="ARBA00001655"/>
    </source>
</evidence>
<evidence type="ECO:0000256" key="14">
    <source>
        <dbReference type="ARBA" id="ARBA00023136"/>
    </source>
</evidence>
<evidence type="ECO:0000313" key="21">
    <source>
        <dbReference type="Proteomes" id="UP000017131"/>
    </source>
</evidence>
<dbReference type="RefSeq" id="WP_023016328.1">
    <property type="nucleotide sequence ID" value="NZ_AXDY01000019.1"/>
</dbReference>